<feature type="compositionally biased region" description="Polar residues" evidence="1">
    <location>
        <begin position="142"/>
        <end position="159"/>
    </location>
</feature>
<dbReference type="Proteomes" id="UP000694255">
    <property type="component" value="Unassembled WGS sequence"/>
</dbReference>
<feature type="compositionally biased region" description="Low complexity" evidence="1">
    <location>
        <begin position="170"/>
        <end position="180"/>
    </location>
</feature>
<dbReference type="RefSeq" id="XP_049262546.1">
    <property type="nucleotide sequence ID" value="XM_049408142.1"/>
</dbReference>
<dbReference type="PANTHER" id="PTHR24330">
    <property type="entry name" value="HOMEOBOX PROTEIN BARH-LIKE"/>
    <property type="match status" value="1"/>
</dbReference>
<reference evidence="2 3" key="1">
    <citation type="journal article" date="2021" name="DNA Res.">
        <title>Genome analysis of Candida subhashii reveals its hybrid nature and dual mitochondrial genome conformations.</title>
        <authorList>
            <person name="Mixao V."/>
            <person name="Hegedusova E."/>
            <person name="Saus E."/>
            <person name="Pryszcz L.P."/>
            <person name="Cillingova A."/>
            <person name="Nosek J."/>
            <person name="Gabaldon T."/>
        </authorList>
    </citation>
    <scope>NUCLEOTIDE SEQUENCE [LARGE SCALE GENOMIC DNA]</scope>
    <source>
        <strain evidence="2 3">CBS 10753</strain>
    </source>
</reference>
<dbReference type="InterPro" id="IPR029005">
    <property type="entry name" value="LIM-bd/SEUSS"/>
</dbReference>
<evidence type="ECO:0000313" key="2">
    <source>
        <dbReference type="EMBL" id="KAG7662313.1"/>
    </source>
</evidence>
<feature type="compositionally biased region" description="Polar residues" evidence="1">
    <location>
        <begin position="66"/>
        <end position="97"/>
    </location>
</feature>
<feature type="compositionally biased region" description="Polar residues" evidence="1">
    <location>
        <begin position="1"/>
        <end position="29"/>
    </location>
</feature>
<sequence length="671" mass="74340">MSGATTNANAQHQTMGIPVMSNQNFQSPLMQDLKQQQQQSQPPPPQQQQQQRANGGGPPPPQQGQMYSQNIQFQQQPSGVVGTQPTQQRFNMNGVPNQQQQQQLLAQQLQQQQAQAQAQAQQAGVQRPAMSRNTTLQQIASGQQMSNTNPNLNKQQFNPNMMAGPPPQQPQQQQQQLQAQNASRANSQGHTPQMNSQPFVPIQQQQQNQMSMQQQQQPPRQQQQLQPDQTISVMQRQVVPPPVPGSFQSMPQQQQQQFNQQKKMSISTGQSPVIKQPMGNAGEVGNPGPGGPGPVPVPVPGPGPSITQEQLQQQEINARIIRRNLGNAGSMRILDLIESLSNESIDNLTKIEFWNRVIPAYFVPSGTIKFSTVPISNRFSLHERTKLKLPFLDFNDNNNNTNPISHQFDLSTTVAPRFFVACVSSNNIARFSITLPGMKFQVMNNGSIFLISRLKIQFTYNDGSIADVTGNVKILMGRDLRMEWIDLHCLNYSSSIGLLGLERKWASFMEYAKSKDPSQSNDFLKFVYENTEAAKHLSSSGLDPDAMRLLQVGDIMSSLRSLMEFSTINNVSSPMKSLELLMNNNQMVMQAQAQMQAQVQAQHQAQAQAHAQAVQVQAAQAAQAQAQAQAQSQQNKTTVSSPSPLTKHAEEPKKKRRASSIAANADNKRRG</sequence>
<feature type="compositionally biased region" description="Polar residues" evidence="1">
    <location>
        <begin position="635"/>
        <end position="644"/>
    </location>
</feature>
<dbReference type="Pfam" id="PF01803">
    <property type="entry name" value="LIM_bind"/>
    <property type="match status" value="1"/>
</dbReference>
<accession>A0A8J5UG62</accession>
<proteinExistence type="predicted"/>
<keyword evidence="3" id="KW-1185">Reference proteome</keyword>
<feature type="region of interest" description="Disordered" evidence="1">
    <location>
        <begin position="625"/>
        <end position="671"/>
    </location>
</feature>
<organism evidence="2 3">
    <name type="scientific">[Candida] subhashii</name>
    <dbReference type="NCBI Taxonomy" id="561895"/>
    <lineage>
        <taxon>Eukaryota</taxon>
        <taxon>Fungi</taxon>
        <taxon>Dikarya</taxon>
        <taxon>Ascomycota</taxon>
        <taxon>Saccharomycotina</taxon>
        <taxon>Pichiomycetes</taxon>
        <taxon>Debaryomycetaceae</taxon>
        <taxon>Spathaspora</taxon>
    </lineage>
</organism>
<feature type="compositionally biased region" description="Low complexity" evidence="1">
    <location>
        <begin position="625"/>
        <end position="634"/>
    </location>
</feature>
<gene>
    <name evidence="2" type="ORF">J8A68_004207</name>
</gene>
<protein>
    <submittedName>
        <fullName evidence="2">MFG1</fullName>
    </submittedName>
</protein>
<name>A0A8J5UG62_9ASCO</name>
<dbReference type="AlphaFoldDB" id="A0A8J5UG62"/>
<comment type="caution">
    <text evidence="2">The sequence shown here is derived from an EMBL/GenBank/DDBJ whole genome shotgun (WGS) entry which is preliminary data.</text>
</comment>
<dbReference type="OrthoDB" id="774557at2759"/>
<dbReference type="GeneID" id="73471007"/>
<evidence type="ECO:0000313" key="3">
    <source>
        <dbReference type="Proteomes" id="UP000694255"/>
    </source>
</evidence>
<feature type="region of interest" description="Disordered" evidence="1">
    <location>
        <begin position="1"/>
        <end position="101"/>
    </location>
</feature>
<dbReference type="InterPro" id="IPR052145">
    <property type="entry name" value="Mediator/Homeobox_domain"/>
</dbReference>
<feature type="region of interest" description="Disordered" evidence="1">
    <location>
        <begin position="142"/>
        <end position="228"/>
    </location>
</feature>
<evidence type="ECO:0000256" key="1">
    <source>
        <dbReference type="SAM" id="MobiDB-lite"/>
    </source>
</evidence>
<feature type="compositionally biased region" description="Low complexity" evidence="1">
    <location>
        <begin position="197"/>
        <end position="228"/>
    </location>
</feature>
<dbReference type="PANTHER" id="PTHR24330:SF19">
    <property type="entry name" value="MEDIATOR OF RNA POLYMERASE II TRANSCRIPTION SUBUNIT 29"/>
    <property type="match status" value="1"/>
</dbReference>
<dbReference type="EMBL" id="JAGSYN010000181">
    <property type="protein sequence ID" value="KAG7662313.1"/>
    <property type="molecule type" value="Genomic_DNA"/>
</dbReference>
<feature type="compositionally biased region" description="Polar residues" evidence="1">
    <location>
        <begin position="181"/>
        <end position="196"/>
    </location>
</feature>